<dbReference type="RefSeq" id="WP_094907651.1">
    <property type="nucleotide sequence ID" value="NZ_BJUN01000002.1"/>
</dbReference>
<keyword evidence="1" id="KW-0472">Membrane</keyword>
<gene>
    <name evidence="3" type="ORF">MHA01_06450</name>
</gene>
<proteinExistence type="predicted"/>
<feature type="transmembrane region" description="Helical" evidence="1">
    <location>
        <begin position="361"/>
        <end position="382"/>
    </location>
</feature>
<dbReference type="AlphaFoldDB" id="A0A510Y335"/>
<sequence length="393" mass="44925">MKIVFKNRLFNGGSSYSLLEYVKHAKRAGHEVEVWGTLTKEKARYEKAGINQLVHFPPFDYKKPWKNLKILISYINRIQKTKPDLIIDITFQNSIFTKLASKMTGVPSLHLIPGMAVPGFYADVMSPDELIVFSEENKKELTAQGYNSSVIHVFPNRIDFSLYPEPDSYEPPKEKKRFLLVTRMDNEKINSIWTTFRLVKETQEAAGQEVELTIAGAGALWEEVKREAEKLQENQKIKVNMLGFIRDVPVEVKKHDFIAGKGRSVIDGMYLKKPSIVVNESDHYALVTEENVQALADYNFAGRNLSSSDEAHVFSGGEEINPQALTNIREFIKDNYSIEQIHDKLNQIIEKKGKPNNGVKLNYPAGIVFFITIYGKIIKYYASRSLKDKLKRK</sequence>
<comment type="caution">
    <text evidence="3">The sequence shown here is derived from an EMBL/GenBank/DDBJ whole genome shotgun (WGS) entry which is preliminary data.</text>
</comment>
<organism evidence="3 4">
    <name type="scientific">Marinococcus halophilus</name>
    <dbReference type="NCBI Taxonomy" id="1371"/>
    <lineage>
        <taxon>Bacteria</taxon>
        <taxon>Bacillati</taxon>
        <taxon>Bacillota</taxon>
        <taxon>Bacilli</taxon>
        <taxon>Bacillales</taxon>
        <taxon>Bacillaceae</taxon>
        <taxon>Marinococcus</taxon>
    </lineage>
</organism>
<name>A0A510Y335_MARHA</name>
<dbReference type="InterPro" id="IPR028098">
    <property type="entry name" value="Glyco_trans_4-like_N"/>
</dbReference>
<dbReference type="Gene3D" id="3.40.50.2000">
    <property type="entry name" value="Glycogen Phosphorylase B"/>
    <property type="match status" value="2"/>
</dbReference>
<keyword evidence="1" id="KW-0812">Transmembrane</keyword>
<protein>
    <recommendedName>
        <fullName evidence="2">Glycosyltransferase subfamily 4-like N-terminal domain-containing protein</fullName>
    </recommendedName>
</protein>
<evidence type="ECO:0000256" key="1">
    <source>
        <dbReference type="SAM" id="Phobius"/>
    </source>
</evidence>
<evidence type="ECO:0000259" key="2">
    <source>
        <dbReference type="Pfam" id="PF13439"/>
    </source>
</evidence>
<evidence type="ECO:0000313" key="4">
    <source>
        <dbReference type="Proteomes" id="UP000321051"/>
    </source>
</evidence>
<dbReference type="SUPFAM" id="SSF53756">
    <property type="entry name" value="UDP-Glycosyltransferase/glycogen phosphorylase"/>
    <property type="match status" value="1"/>
</dbReference>
<dbReference type="Proteomes" id="UP000321051">
    <property type="component" value="Unassembled WGS sequence"/>
</dbReference>
<dbReference type="OrthoDB" id="2969065at2"/>
<keyword evidence="1" id="KW-1133">Transmembrane helix</keyword>
<evidence type="ECO:0000313" key="3">
    <source>
        <dbReference type="EMBL" id="GEK57740.1"/>
    </source>
</evidence>
<dbReference type="CDD" id="cd03801">
    <property type="entry name" value="GT4_PimA-like"/>
    <property type="match status" value="1"/>
</dbReference>
<dbReference type="EMBL" id="BJUN01000002">
    <property type="protein sequence ID" value="GEK57740.1"/>
    <property type="molecule type" value="Genomic_DNA"/>
</dbReference>
<accession>A0A510Y335</accession>
<dbReference type="Pfam" id="PF13439">
    <property type="entry name" value="Glyco_transf_4"/>
    <property type="match status" value="1"/>
</dbReference>
<feature type="domain" description="Glycosyltransferase subfamily 4-like N-terminal" evidence="2">
    <location>
        <begin position="12"/>
        <end position="160"/>
    </location>
</feature>
<reference evidence="3 4" key="1">
    <citation type="submission" date="2019-07" db="EMBL/GenBank/DDBJ databases">
        <title>Whole genome shotgun sequence of Marinococcus halophilus NBRC 102359.</title>
        <authorList>
            <person name="Hosoyama A."/>
            <person name="Uohara A."/>
            <person name="Ohji S."/>
            <person name="Ichikawa N."/>
        </authorList>
    </citation>
    <scope>NUCLEOTIDE SEQUENCE [LARGE SCALE GENOMIC DNA]</scope>
    <source>
        <strain evidence="3 4">NBRC 102359</strain>
    </source>
</reference>
<keyword evidence="4" id="KW-1185">Reference proteome</keyword>